<feature type="region of interest" description="Disordered" evidence="1">
    <location>
        <begin position="608"/>
        <end position="632"/>
    </location>
</feature>
<organism evidence="3 4">
    <name type="scientific">Hermetia illucens</name>
    <name type="common">Black soldier fly</name>
    <dbReference type="NCBI Taxonomy" id="343691"/>
    <lineage>
        <taxon>Eukaryota</taxon>
        <taxon>Metazoa</taxon>
        <taxon>Ecdysozoa</taxon>
        <taxon>Arthropoda</taxon>
        <taxon>Hexapoda</taxon>
        <taxon>Insecta</taxon>
        <taxon>Pterygota</taxon>
        <taxon>Neoptera</taxon>
        <taxon>Endopterygota</taxon>
        <taxon>Diptera</taxon>
        <taxon>Brachycera</taxon>
        <taxon>Stratiomyomorpha</taxon>
        <taxon>Stratiomyidae</taxon>
        <taxon>Hermetiinae</taxon>
        <taxon>Hermetia</taxon>
    </lineage>
</organism>
<feature type="compositionally biased region" description="Polar residues" evidence="1">
    <location>
        <begin position="612"/>
        <end position="625"/>
    </location>
</feature>
<feature type="region of interest" description="Disordered" evidence="1">
    <location>
        <begin position="274"/>
        <end position="297"/>
    </location>
</feature>
<evidence type="ECO:0000313" key="4">
    <source>
        <dbReference type="Proteomes" id="UP000594454"/>
    </source>
</evidence>
<reference evidence="3 4" key="1">
    <citation type="submission" date="2020-11" db="EMBL/GenBank/DDBJ databases">
        <authorList>
            <person name="Wallbank WR R."/>
            <person name="Pardo Diaz C."/>
            <person name="Kozak K."/>
            <person name="Martin S."/>
            <person name="Jiggins C."/>
            <person name="Moest M."/>
            <person name="Warren A I."/>
            <person name="Generalovic N T."/>
            <person name="Byers J.R.P. K."/>
            <person name="Montejo-Kovacevich G."/>
            <person name="Yen C E."/>
        </authorList>
    </citation>
    <scope>NUCLEOTIDE SEQUENCE [LARGE SCALE GENOMIC DNA]</scope>
</reference>
<feature type="region of interest" description="Disordered" evidence="1">
    <location>
        <begin position="1404"/>
        <end position="1430"/>
    </location>
</feature>
<dbReference type="InterPro" id="IPR017216">
    <property type="entry name" value="HPS3"/>
</dbReference>
<dbReference type="PANTHER" id="PTHR28633">
    <property type="entry name" value="HERMANSKY-PUDLAK SYNDROME 3 PROTEIN"/>
    <property type="match status" value="1"/>
</dbReference>
<evidence type="ECO:0000313" key="3">
    <source>
        <dbReference type="EMBL" id="CAD7093961.1"/>
    </source>
</evidence>
<gene>
    <name evidence="3" type="ORF">HERILL_LOCUS16209</name>
</gene>
<sequence>MVKVISAYNFQQQNTYPASGDIAASCLIGPNRLAIAHRNHLIEILTLSSSRGRVCKDPANSSSDSRFAAGNGDGCDRVEDRRCYIDQNDNCQPTKIAFPTIDLVEQLYFCAAGNYLLTLEHKADAKLDRIKQRTFVRAYTNFDIASSVDDCFSVPIRARIASKTTPNVTCGDHIEVIEIPISNEIPAPPHLVTCCQTSGTIAVCCEQQIHFYECRRRTNDANKFQFIDFFEAPFYIQLDFKPFKISLSEHVISCMDASTVAAFKIVDLGDIGTEDGTTTNSIETDSSTNPTGQHNPSHQYSYGNYFSSSNQRRNKTIDFEVAKQYNQANGVKFQTDIRSNWDHDSHRQSSFSEDRPYLVNDVKIMLKSTNENISSNDRIFYSVRSLVQLRLHQQNELSNYRNTSDGGVGCGVATIHDEFRCMALKPIYFKLNQSQSPSDHQHQNNITHHSYDFVEKGLIGGEGVADSNGGHFMKSSYHGNCIGFTLFISTVSDGYVYQFTNQGKWYTENTKCLAVYPFTSPVVDVIIDNFVVHAITENGIETFSSRIGHKLFSSYFEYPMITDPYPNETSPLVDVPICVMGICGFFGIRHVASTSKNLVLLTTDNEPARSLSAPTSKRSTASSGTPGAVSTGRSSNLVSSFAGHGNNNIISSSNEILDWTIYDLELPKPEVLVDDIVNLARIYRQNSPEIYYELIEEAHVIIRLAREFLSIPTSYDYCDDANGSSATSPIESQDEYTKILNASYLKTCKMLADFTIQSNRKETYSQAVAYYSMCKHSIIDIYTSYRESNSLDSTNSNSTHDGLIYTLTLMLSRVGSNKSGTEYLTQILPSLGLTNSPNDRTCAEELFELFLKYSPDNLTHIALSSSVFREILNDRFYQLYTSCNLEQLSPEKKVCLVLCLCYQNKRQEALKVMETLRRSQVYTVLRDNWSQLLFDNFQSENYRKCSFSDLTEAILFVTECTEIIEAVADVIIRILIVTHSIDLNLIIKLFMNYFAMNVGCPGYRTSQKILEIVLQAYFYDYYKYNSRIMLVSGAGQGGSATDVMQTDLQSQLNLFSTDRGQYRPNTIVYSSRQRRQSLQLSDNSSASTVVDSNYEDPEFEAMKILFRMYLGLLKQSTTERSGVVKKPPHCRWNGLDVSTILPDVNGFRLAFIDYLYHNTALIKTTHAKFDTHTLTNQQLQMQLAPILPDYDAIGSGGVDCRSGGSGGNDEEEGANEYWQLQTDSSNSFHRPIVFFERRENYLNKMPPLCLKTDVNGVPFSNDWDETSSIVIKIQSLLNSGKLGSSLIDDIIAFINSNPNVIGVDSLLTILLPKSEGIELLIHTNPQYLLDYAKVRLVSPNQWQILFKKILRRKRELNAETHQAAIELYDRVMEDILRHLVATKPLDEFLECIPENEINRNEYKINTSTNSNSNNSLSFNDENNDEANTKDNSFWKLGKYRAQTQDGVDEMNPFELIMREAVVKQRSDALDAMIQSSGRQLNDAVNNFQLNFN</sequence>
<name>A0A7R8V6R6_HERIL</name>
<dbReference type="OMA" id="MAPNYCP"/>
<dbReference type="GO" id="GO:0005737">
    <property type="term" value="C:cytoplasm"/>
    <property type="evidence" value="ECO:0007669"/>
    <property type="project" value="TreeGrafter"/>
</dbReference>
<dbReference type="EMBL" id="LR899015">
    <property type="protein sequence ID" value="CAD7093961.1"/>
    <property type="molecule type" value="Genomic_DNA"/>
</dbReference>
<dbReference type="FunCoup" id="A0A7R8V6R6">
    <property type="interactions" value="2"/>
</dbReference>
<protein>
    <recommendedName>
        <fullName evidence="2">BLOC-2 complex member HPS3 N-terminal domain-containing protein</fullName>
    </recommendedName>
</protein>
<accession>A0A7R8V6R6</accession>
<dbReference type="InterPro" id="IPR029437">
    <property type="entry name" value="HPS3_N"/>
</dbReference>
<dbReference type="Proteomes" id="UP000594454">
    <property type="component" value="Chromosome 7"/>
</dbReference>
<keyword evidence="4" id="KW-1185">Reference proteome</keyword>
<evidence type="ECO:0000256" key="1">
    <source>
        <dbReference type="SAM" id="MobiDB-lite"/>
    </source>
</evidence>
<feature type="compositionally biased region" description="Low complexity" evidence="1">
    <location>
        <begin position="1405"/>
        <end position="1420"/>
    </location>
</feature>
<dbReference type="InParanoid" id="A0A7R8V6R6"/>
<proteinExistence type="predicted"/>
<dbReference type="OrthoDB" id="10255480at2759"/>
<dbReference type="Pfam" id="PF14761">
    <property type="entry name" value="HPS3_N"/>
    <property type="match status" value="1"/>
</dbReference>
<feature type="compositionally biased region" description="Polar residues" evidence="1">
    <location>
        <begin position="275"/>
        <end position="297"/>
    </location>
</feature>
<evidence type="ECO:0000259" key="2">
    <source>
        <dbReference type="Pfam" id="PF14761"/>
    </source>
</evidence>
<dbReference type="PANTHER" id="PTHR28633:SF1">
    <property type="entry name" value="BLOC-2 COMPLEX MEMBER HPS3"/>
    <property type="match status" value="1"/>
</dbReference>
<feature type="domain" description="BLOC-2 complex member HPS3 N-terminal" evidence="2">
    <location>
        <begin position="73"/>
        <end position="295"/>
    </location>
</feature>